<keyword evidence="3" id="KW-0812">Transmembrane</keyword>
<feature type="transmembrane region" description="Helical" evidence="3">
    <location>
        <begin position="132"/>
        <end position="151"/>
    </location>
</feature>
<reference evidence="5 6" key="2">
    <citation type="submission" date="2024-02" db="EMBL/GenBank/DDBJ databases">
        <title>The Genome Sequence of Enterococcus diestrammenae JM9A.</title>
        <authorList>
            <person name="Earl A."/>
            <person name="Manson A."/>
            <person name="Gilmore M."/>
            <person name="Sanders J."/>
            <person name="Shea T."/>
            <person name="Howe W."/>
            <person name="Livny J."/>
            <person name="Cuomo C."/>
            <person name="Neafsey D."/>
            <person name="Birren B."/>
        </authorList>
    </citation>
    <scope>NUCLEOTIDE SEQUENCE [LARGE SCALE GENOMIC DNA]</scope>
    <source>
        <strain evidence="5 6">JM9A</strain>
    </source>
</reference>
<reference evidence="6" key="1">
    <citation type="submission" date="2016-06" db="EMBL/GenBank/DDBJ databases">
        <title>Four novel species of enterococci isolated from chicken manure.</title>
        <authorList>
            <person name="Van Tyne D."/>
        </authorList>
    </citation>
    <scope>NUCLEOTIDE SEQUENCE [LARGE SCALE GENOMIC DNA]</scope>
    <source>
        <strain evidence="6">JM9A</strain>
    </source>
</reference>
<comment type="caution">
    <text evidence="5">The sequence shown here is derived from an EMBL/GenBank/DDBJ whole genome shotgun (WGS) entry which is preliminary data.</text>
</comment>
<keyword evidence="1" id="KW-0238">DNA-binding</keyword>
<keyword evidence="6" id="KW-1185">Reference proteome</keyword>
<dbReference type="SUPFAM" id="SSF47413">
    <property type="entry name" value="lambda repressor-like DNA-binding domains"/>
    <property type="match status" value="1"/>
</dbReference>
<keyword evidence="2" id="KW-0175">Coiled coil</keyword>
<keyword evidence="3" id="KW-0472">Membrane</keyword>
<dbReference type="InterPro" id="IPR010982">
    <property type="entry name" value="Lambda_DNA-bd_dom_sf"/>
</dbReference>
<accession>A0ABV0F5R8</accession>
<dbReference type="PANTHER" id="PTHR46558">
    <property type="entry name" value="TRACRIPTIONAL REGULATORY PROTEIN-RELATED-RELATED"/>
    <property type="match status" value="1"/>
</dbReference>
<dbReference type="InterPro" id="IPR001387">
    <property type="entry name" value="Cro/C1-type_HTH"/>
</dbReference>
<evidence type="ECO:0000256" key="1">
    <source>
        <dbReference type="ARBA" id="ARBA00023125"/>
    </source>
</evidence>
<evidence type="ECO:0000259" key="4">
    <source>
        <dbReference type="PROSITE" id="PS50943"/>
    </source>
</evidence>
<sequence>MSLSNQLKESRISKGLSQAYVAQTLNVSRQAISKWENNRGYPDIDNLISLSELYQVSIDELLYENKQLKEQISKNSKEITDKKKKIKYITQERNKDKDEGLFLLLLAGISSFIFPLGLLLSSFAIWKNKKSNSFYKLVYLVCVLALLLNLYDGYIHLANIMNWGEVSIEKIN</sequence>
<dbReference type="Gene3D" id="1.10.260.40">
    <property type="entry name" value="lambda repressor-like DNA-binding domains"/>
    <property type="match status" value="1"/>
</dbReference>
<dbReference type="PANTHER" id="PTHR46558:SF11">
    <property type="entry name" value="HTH-TYPE TRANSCRIPTIONAL REGULATOR XRE"/>
    <property type="match status" value="1"/>
</dbReference>
<proteinExistence type="predicted"/>
<feature type="domain" description="HTH cro/C1-type" evidence="4">
    <location>
        <begin position="7"/>
        <end position="61"/>
    </location>
</feature>
<dbReference type="Proteomes" id="UP001429357">
    <property type="component" value="Unassembled WGS sequence"/>
</dbReference>
<gene>
    <name evidence="5" type="ORF">BAU18_003038</name>
</gene>
<name>A0ABV0F5R8_9ENTE</name>
<dbReference type="PROSITE" id="PS50943">
    <property type="entry name" value="HTH_CROC1"/>
    <property type="match status" value="1"/>
</dbReference>
<evidence type="ECO:0000256" key="3">
    <source>
        <dbReference type="SAM" id="Phobius"/>
    </source>
</evidence>
<evidence type="ECO:0000313" key="6">
    <source>
        <dbReference type="Proteomes" id="UP001429357"/>
    </source>
</evidence>
<protein>
    <recommendedName>
        <fullName evidence="4">HTH cro/C1-type domain-containing protein</fullName>
    </recommendedName>
</protein>
<dbReference type="CDD" id="cd00093">
    <property type="entry name" value="HTH_XRE"/>
    <property type="match status" value="1"/>
</dbReference>
<dbReference type="Pfam" id="PF01381">
    <property type="entry name" value="HTH_3"/>
    <property type="match status" value="1"/>
</dbReference>
<organism evidence="5 6">
    <name type="scientific">Enterococcus diestrammenae</name>
    <dbReference type="NCBI Taxonomy" id="1155073"/>
    <lineage>
        <taxon>Bacteria</taxon>
        <taxon>Bacillati</taxon>
        <taxon>Bacillota</taxon>
        <taxon>Bacilli</taxon>
        <taxon>Lactobacillales</taxon>
        <taxon>Enterococcaceae</taxon>
        <taxon>Enterococcus</taxon>
    </lineage>
</organism>
<dbReference type="SMART" id="SM00530">
    <property type="entry name" value="HTH_XRE"/>
    <property type="match status" value="1"/>
</dbReference>
<dbReference type="EMBL" id="MAEI02000003">
    <property type="protein sequence ID" value="MEO1783418.1"/>
    <property type="molecule type" value="Genomic_DNA"/>
</dbReference>
<keyword evidence="3" id="KW-1133">Transmembrane helix</keyword>
<evidence type="ECO:0000256" key="2">
    <source>
        <dbReference type="SAM" id="Coils"/>
    </source>
</evidence>
<feature type="coiled-coil region" evidence="2">
    <location>
        <begin position="58"/>
        <end position="85"/>
    </location>
</feature>
<evidence type="ECO:0000313" key="5">
    <source>
        <dbReference type="EMBL" id="MEO1783418.1"/>
    </source>
</evidence>
<feature type="transmembrane region" description="Helical" evidence="3">
    <location>
        <begin position="101"/>
        <end position="126"/>
    </location>
</feature>
<dbReference type="RefSeq" id="WP_347301091.1">
    <property type="nucleotide sequence ID" value="NZ_MAEI02000003.1"/>
</dbReference>